<protein>
    <submittedName>
        <fullName evidence="8">GlsB/YeaQ/YmgE family stress response membrane protein</fullName>
    </submittedName>
</protein>
<comment type="similarity">
    <text evidence="2">Belongs to the UPF0410 family.</text>
</comment>
<keyword evidence="9" id="KW-1185">Reference proteome</keyword>
<comment type="caution">
    <text evidence="8">The sequence shown here is derived from an EMBL/GenBank/DDBJ whole genome shotgun (WGS) entry which is preliminary data.</text>
</comment>
<dbReference type="Pfam" id="PF04226">
    <property type="entry name" value="Transgly_assoc"/>
    <property type="match status" value="1"/>
</dbReference>
<dbReference type="EMBL" id="VICE01000135">
    <property type="protein sequence ID" value="TQD40877.1"/>
    <property type="molecule type" value="Genomic_DNA"/>
</dbReference>
<dbReference type="PANTHER" id="PTHR33884:SF3">
    <property type="entry name" value="UPF0410 PROTEIN YMGE"/>
    <property type="match status" value="1"/>
</dbReference>
<accession>A0A507ZVB5</accession>
<keyword evidence="3" id="KW-1003">Cell membrane</keyword>
<comment type="subcellular location">
    <subcellularLocation>
        <location evidence="1">Cell membrane</location>
        <topology evidence="1">Multi-pass membrane protein</topology>
    </subcellularLocation>
</comment>
<dbReference type="RefSeq" id="WP_141519456.1">
    <property type="nucleotide sequence ID" value="NZ_VICE01000135.1"/>
</dbReference>
<evidence type="ECO:0000256" key="2">
    <source>
        <dbReference type="ARBA" id="ARBA00011006"/>
    </source>
</evidence>
<keyword evidence="6 7" id="KW-0472">Membrane</keyword>
<dbReference type="Proteomes" id="UP000318212">
    <property type="component" value="Unassembled WGS sequence"/>
</dbReference>
<dbReference type="InterPro" id="IPR007341">
    <property type="entry name" value="Transgly_assoc"/>
</dbReference>
<evidence type="ECO:0000256" key="4">
    <source>
        <dbReference type="ARBA" id="ARBA00022692"/>
    </source>
</evidence>
<gene>
    <name evidence="8" type="ORF">FKV25_14230</name>
</gene>
<proteinExistence type="inferred from homology"/>
<reference evidence="8 9" key="1">
    <citation type="submission" date="2019-06" db="EMBL/GenBank/DDBJ databases">
        <title>Lysobacter alkalisoli sp. nov. isolated from saline soil.</title>
        <authorList>
            <person name="Sun J.-Q."/>
            <person name="Xu L."/>
        </authorList>
    </citation>
    <scope>NUCLEOTIDE SEQUENCE [LARGE SCALE GENOMIC DNA]</scope>
    <source>
        <strain evidence="8 9">JCM 31130</strain>
    </source>
</reference>
<evidence type="ECO:0000256" key="5">
    <source>
        <dbReference type="ARBA" id="ARBA00022989"/>
    </source>
</evidence>
<dbReference type="OrthoDB" id="964123at2"/>
<feature type="transmembrane region" description="Helical" evidence="7">
    <location>
        <begin position="6"/>
        <end position="22"/>
    </location>
</feature>
<evidence type="ECO:0000256" key="3">
    <source>
        <dbReference type="ARBA" id="ARBA00022475"/>
    </source>
</evidence>
<dbReference type="AlphaFoldDB" id="A0A507ZVB5"/>
<evidence type="ECO:0000256" key="1">
    <source>
        <dbReference type="ARBA" id="ARBA00004651"/>
    </source>
</evidence>
<keyword evidence="4 7" id="KW-0812">Transmembrane</keyword>
<organism evidence="8 9">
    <name type="scientific">Marilutibacter aestuarii</name>
    <dbReference type="NCBI Taxonomy" id="1706195"/>
    <lineage>
        <taxon>Bacteria</taxon>
        <taxon>Pseudomonadati</taxon>
        <taxon>Pseudomonadota</taxon>
        <taxon>Gammaproteobacteria</taxon>
        <taxon>Lysobacterales</taxon>
        <taxon>Lysobacteraceae</taxon>
        <taxon>Marilutibacter</taxon>
    </lineage>
</organism>
<feature type="transmembrane region" description="Helical" evidence="7">
    <location>
        <begin position="57"/>
        <end position="78"/>
    </location>
</feature>
<name>A0A507ZVB5_9GAMM</name>
<evidence type="ECO:0000313" key="8">
    <source>
        <dbReference type="EMBL" id="TQD40877.1"/>
    </source>
</evidence>
<dbReference type="GO" id="GO:0005886">
    <property type="term" value="C:plasma membrane"/>
    <property type="evidence" value="ECO:0007669"/>
    <property type="project" value="UniProtKB-SubCell"/>
</dbReference>
<sequence>MHFIIMLIVGGIAGWLASMIMRTDGQQGIILNVVVGIIGGLLGGFLLPMIGLNFAGWIGYLITALIGAIVLLAIVNLFRRGRVR</sequence>
<dbReference type="PANTHER" id="PTHR33884">
    <property type="entry name" value="UPF0410 PROTEIN YMGE"/>
    <property type="match status" value="1"/>
</dbReference>
<keyword evidence="5 7" id="KW-1133">Transmembrane helix</keyword>
<evidence type="ECO:0000313" key="9">
    <source>
        <dbReference type="Proteomes" id="UP000318212"/>
    </source>
</evidence>
<evidence type="ECO:0000256" key="6">
    <source>
        <dbReference type="ARBA" id="ARBA00023136"/>
    </source>
</evidence>
<evidence type="ECO:0000256" key="7">
    <source>
        <dbReference type="SAM" id="Phobius"/>
    </source>
</evidence>
<feature type="transmembrane region" description="Helical" evidence="7">
    <location>
        <begin position="29"/>
        <end position="51"/>
    </location>
</feature>